<gene>
    <name evidence="2" type="ORF">HME9302_00989</name>
</gene>
<dbReference type="Proteomes" id="UP000253727">
    <property type="component" value="Unassembled WGS sequence"/>
</dbReference>
<evidence type="ECO:0008006" key="4">
    <source>
        <dbReference type="Google" id="ProtNLM"/>
    </source>
</evidence>
<organism evidence="2 3">
    <name type="scientific">Alteripontixanthobacter maritimus</name>
    <dbReference type="NCBI Taxonomy" id="2161824"/>
    <lineage>
        <taxon>Bacteria</taxon>
        <taxon>Pseudomonadati</taxon>
        <taxon>Pseudomonadota</taxon>
        <taxon>Alphaproteobacteria</taxon>
        <taxon>Sphingomonadales</taxon>
        <taxon>Erythrobacteraceae</taxon>
        <taxon>Alteripontixanthobacter</taxon>
    </lineage>
</organism>
<feature type="region of interest" description="Disordered" evidence="1">
    <location>
        <begin position="585"/>
        <end position="613"/>
    </location>
</feature>
<protein>
    <recommendedName>
        <fullName evidence="4">Tip attachment protein J domain-containing protein</fullName>
    </recommendedName>
</protein>
<keyword evidence="3" id="KW-1185">Reference proteome</keyword>
<evidence type="ECO:0000313" key="2">
    <source>
        <dbReference type="EMBL" id="RDC59794.1"/>
    </source>
</evidence>
<proteinExistence type="predicted"/>
<evidence type="ECO:0000313" key="3">
    <source>
        <dbReference type="Proteomes" id="UP000253727"/>
    </source>
</evidence>
<name>A0A369Q4Z0_9SPHN</name>
<sequence>MAKALKVVGKIAGAVALVASVVPGGQVVAGIAGLVSTAANMGAQALQKPPPARGSVSSLVIQADAPQPYAMGEGYFAGILRHDVGYGPTLKKVPNPYRWMPVVYSGGGPVESIEPRIDFASIGGYYSGFLHTDTQLGTVPEADALVPEFGAAPGWNASSKLSGHAAIGWNLKFDKDGKVFAGGVPLLAAEGKWVKVYDPRKDDTQPGGVGAHRLGTEATYEWSENPALHAGTYAYGRYQNGKRTFGMGLPADGIDWAVISAWANVCDANGWTIFGVVYEPGDRWANLEDICVAGGAEPVVGGKLSFRYSAPVVALDTITVNDLTEDRQDVTGMQSFRDRLNTVVPKYRSPLHDWELIDASPVAVSTFVAEDGEEKREVWPFNFVKNPSQAAQLATYRVWDSRELAPITLTCQPRLRHYRPGECLAIDVPELGLDTNAIILRRQLDPVSMKVTLTLVGETTAKHAFALGQTATPPPTPYLGQTAEERDRTAAAARAEERSALKIVTRDIRFPVTSDDTSITIETFEAVLDDSRKITLPAGSVTGLPTATTFAVLYSLTDENYIAVPLPAIDELQNSDNVFISWNATSNPDGTYTPPPTAPPGHEGGGDPNYNTP</sequence>
<dbReference type="RefSeq" id="WP_115366092.1">
    <property type="nucleotide sequence ID" value="NZ_QBKA01000002.1"/>
</dbReference>
<accession>A0A369Q4Z0</accession>
<reference evidence="2 3" key="1">
    <citation type="submission" date="2018-04" db="EMBL/GenBank/DDBJ databases">
        <title>Altererythrobacter sp. HME9302 genome sequencing and assembly.</title>
        <authorList>
            <person name="Kang H."/>
            <person name="Kim H."/>
            <person name="Joh K."/>
        </authorList>
    </citation>
    <scope>NUCLEOTIDE SEQUENCE [LARGE SCALE GENOMIC DNA]</scope>
    <source>
        <strain evidence="2 3">HME9302</strain>
    </source>
</reference>
<comment type="caution">
    <text evidence="2">The sequence shown here is derived from an EMBL/GenBank/DDBJ whole genome shotgun (WGS) entry which is preliminary data.</text>
</comment>
<evidence type="ECO:0000256" key="1">
    <source>
        <dbReference type="SAM" id="MobiDB-lite"/>
    </source>
</evidence>
<dbReference type="EMBL" id="QBKA01000002">
    <property type="protein sequence ID" value="RDC59794.1"/>
    <property type="molecule type" value="Genomic_DNA"/>
</dbReference>
<dbReference type="AlphaFoldDB" id="A0A369Q4Z0"/>
<dbReference type="OrthoDB" id="7172230at2"/>